<dbReference type="EMBL" id="JBEPMB010000001">
    <property type="protein sequence ID" value="MET3612253.1"/>
    <property type="molecule type" value="Genomic_DNA"/>
</dbReference>
<protein>
    <recommendedName>
        <fullName evidence="4">DUF1127 domain-containing protein</fullName>
    </recommendedName>
</protein>
<organism evidence="2 3">
    <name type="scientific">Rhizobium aquaticum</name>
    <dbReference type="NCBI Taxonomy" id="1549636"/>
    <lineage>
        <taxon>Bacteria</taxon>
        <taxon>Pseudomonadati</taxon>
        <taxon>Pseudomonadota</taxon>
        <taxon>Alphaproteobacteria</taxon>
        <taxon>Hyphomicrobiales</taxon>
        <taxon>Rhizobiaceae</taxon>
        <taxon>Rhizobium/Agrobacterium group</taxon>
        <taxon>Rhizobium</taxon>
    </lineage>
</organism>
<sequence length="74" mass="8385">MASYFWEVPLAAPRRRNIGAVVAALTRVAIAPLATGYGAWRRYRNERLLEGLPMDIRKDIGYRLPADIDGKPMR</sequence>
<comment type="caution">
    <text evidence="2">The sequence shown here is derived from an EMBL/GenBank/DDBJ whole genome shotgun (WGS) entry which is preliminary data.</text>
</comment>
<keyword evidence="3" id="KW-1185">Reference proteome</keyword>
<dbReference type="RefSeq" id="WP_354554826.1">
    <property type="nucleotide sequence ID" value="NZ_JBEPMB010000001.1"/>
</dbReference>
<evidence type="ECO:0000313" key="3">
    <source>
        <dbReference type="Proteomes" id="UP001549047"/>
    </source>
</evidence>
<dbReference type="Proteomes" id="UP001549047">
    <property type="component" value="Unassembled WGS sequence"/>
</dbReference>
<evidence type="ECO:0000256" key="1">
    <source>
        <dbReference type="SAM" id="Phobius"/>
    </source>
</evidence>
<keyword evidence="1" id="KW-0472">Membrane</keyword>
<proteinExistence type="predicted"/>
<name>A0ABV2IUT5_9HYPH</name>
<evidence type="ECO:0000313" key="2">
    <source>
        <dbReference type="EMBL" id="MET3612253.1"/>
    </source>
</evidence>
<feature type="transmembrane region" description="Helical" evidence="1">
    <location>
        <begin position="20"/>
        <end position="40"/>
    </location>
</feature>
<accession>A0ABV2IUT5</accession>
<reference evidence="2 3" key="1">
    <citation type="submission" date="2024-06" db="EMBL/GenBank/DDBJ databases">
        <title>Genomic Encyclopedia of Type Strains, Phase IV (KMG-IV): sequencing the most valuable type-strain genomes for metagenomic binning, comparative biology and taxonomic classification.</title>
        <authorList>
            <person name="Goeker M."/>
        </authorList>
    </citation>
    <scope>NUCLEOTIDE SEQUENCE [LARGE SCALE GENOMIC DNA]</scope>
    <source>
        <strain evidence="2 3">DSM 29780</strain>
    </source>
</reference>
<evidence type="ECO:0008006" key="4">
    <source>
        <dbReference type="Google" id="ProtNLM"/>
    </source>
</evidence>
<gene>
    <name evidence="2" type="ORF">ABID16_000558</name>
</gene>
<keyword evidence="1" id="KW-0812">Transmembrane</keyword>
<keyword evidence="1" id="KW-1133">Transmembrane helix</keyword>